<keyword evidence="1" id="KW-0812">Transmembrane</keyword>
<dbReference type="GO" id="GO:0009279">
    <property type="term" value="C:cell outer membrane"/>
    <property type="evidence" value="ECO:0007669"/>
    <property type="project" value="UniProtKB-SubCell"/>
</dbReference>
<feature type="domain" description="TonB-dependent receptor plug" evidence="2">
    <location>
        <begin position="175"/>
        <end position="283"/>
    </location>
</feature>
<dbReference type="Proteomes" id="UP000610931">
    <property type="component" value="Unassembled WGS sequence"/>
</dbReference>
<dbReference type="InterPro" id="IPR037066">
    <property type="entry name" value="Plug_dom_sf"/>
</dbReference>
<name>A0A8J7IGD6_9FLAO</name>
<comment type="subcellular location">
    <subcellularLocation>
        <location evidence="1">Cell outer membrane</location>
        <topology evidence="1">Multi-pass membrane protein</topology>
    </subcellularLocation>
</comment>
<dbReference type="Pfam" id="PF13715">
    <property type="entry name" value="CarbopepD_reg_2"/>
    <property type="match status" value="1"/>
</dbReference>
<dbReference type="PROSITE" id="PS52016">
    <property type="entry name" value="TONB_DEPENDENT_REC_3"/>
    <property type="match status" value="1"/>
</dbReference>
<evidence type="ECO:0000313" key="4">
    <source>
        <dbReference type="Proteomes" id="UP000610931"/>
    </source>
</evidence>
<dbReference type="FunFam" id="2.170.130.10:FF:000003">
    <property type="entry name" value="SusC/RagA family TonB-linked outer membrane protein"/>
    <property type="match status" value="1"/>
</dbReference>
<keyword evidence="1" id="KW-0998">Cell outer membrane</keyword>
<evidence type="ECO:0000313" key="3">
    <source>
        <dbReference type="EMBL" id="MBJ6367458.1"/>
    </source>
</evidence>
<dbReference type="InterPro" id="IPR008969">
    <property type="entry name" value="CarboxyPept-like_regulatory"/>
</dbReference>
<accession>A0A8J7IGD6</accession>
<proteinExistence type="inferred from homology"/>
<keyword evidence="4" id="KW-1185">Reference proteome</keyword>
<dbReference type="InterPro" id="IPR012910">
    <property type="entry name" value="Plug_dom"/>
</dbReference>
<dbReference type="InterPro" id="IPR039426">
    <property type="entry name" value="TonB-dep_rcpt-like"/>
</dbReference>
<dbReference type="AlphaFoldDB" id="A0A8J7IGD6"/>
<evidence type="ECO:0000259" key="2">
    <source>
        <dbReference type="Pfam" id="PF07715"/>
    </source>
</evidence>
<dbReference type="InterPro" id="IPR023996">
    <property type="entry name" value="TonB-dep_OMP_SusC/RagA"/>
</dbReference>
<dbReference type="EMBL" id="JAELVQ010000004">
    <property type="protein sequence ID" value="MBJ6367458.1"/>
    <property type="molecule type" value="Genomic_DNA"/>
</dbReference>
<evidence type="ECO:0000256" key="1">
    <source>
        <dbReference type="PROSITE-ProRule" id="PRU01360"/>
    </source>
</evidence>
<dbReference type="NCBIfam" id="TIGR04057">
    <property type="entry name" value="SusC_RagA_signa"/>
    <property type="match status" value="1"/>
</dbReference>
<dbReference type="NCBIfam" id="TIGR04056">
    <property type="entry name" value="OMP_RagA_SusC"/>
    <property type="match status" value="1"/>
</dbReference>
<keyword evidence="1" id="KW-1134">Transmembrane beta strand</keyword>
<keyword evidence="1" id="KW-0813">Transport</keyword>
<gene>
    <name evidence="3" type="ORF">JF259_05085</name>
</gene>
<protein>
    <submittedName>
        <fullName evidence="3">TonB-dependent receptor</fullName>
    </submittedName>
</protein>
<dbReference type="InterPro" id="IPR023997">
    <property type="entry name" value="TonB-dep_OMP_SusC/RagA_CS"/>
</dbReference>
<comment type="caution">
    <text evidence="3">The sequence shown here is derived from an EMBL/GenBank/DDBJ whole genome shotgun (WGS) entry which is preliminary data.</text>
</comment>
<comment type="similarity">
    <text evidence="1">Belongs to the TonB-dependent receptor family.</text>
</comment>
<dbReference type="Pfam" id="PF07715">
    <property type="entry name" value="Plug"/>
    <property type="match status" value="1"/>
</dbReference>
<keyword evidence="3" id="KW-0675">Receptor</keyword>
<dbReference type="Gene3D" id="2.60.40.1120">
    <property type="entry name" value="Carboxypeptidase-like, regulatory domain"/>
    <property type="match status" value="1"/>
</dbReference>
<dbReference type="SUPFAM" id="SSF49464">
    <property type="entry name" value="Carboxypeptidase regulatory domain-like"/>
    <property type="match status" value="1"/>
</dbReference>
<keyword evidence="1" id="KW-0472">Membrane</keyword>
<organism evidence="3 4">
    <name type="scientific">Snuella sedimenti</name>
    <dbReference type="NCBI Taxonomy" id="2798802"/>
    <lineage>
        <taxon>Bacteria</taxon>
        <taxon>Pseudomonadati</taxon>
        <taxon>Bacteroidota</taxon>
        <taxon>Flavobacteriia</taxon>
        <taxon>Flavobacteriales</taxon>
        <taxon>Flavobacteriaceae</taxon>
        <taxon>Snuella</taxon>
    </lineage>
</organism>
<dbReference type="SUPFAM" id="SSF56935">
    <property type="entry name" value="Porins"/>
    <property type="match status" value="1"/>
</dbReference>
<reference evidence="3" key="1">
    <citation type="submission" date="2020-12" db="EMBL/GenBank/DDBJ databases">
        <title>Snuella sp. nov., isolated from sediment in Incheon.</title>
        <authorList>
            <person name="Kim W."/>
        </authorList>
    </citation>
    <scope>NUCLEOTIDE SEQUENCE</scope>
    <source>
        <strain evidence="3">CAU 1569</strain>
    </source>
</reference>
<sequence>MDQVSVLEVLDRIEALSEFKFFIDTRKVDTKRIVSIKGRQERIKNILDKLFSDTDVSYRVYKKQIILKVKPHPIIQNVNLINQQIVTGTVVDEQGVPLPGVSVLEKGTQNGVSTDFDGNYTLTVRGANSVLVFSYVGYVTKEEVVGTKTAINVKMAVDQDELDEVMVVAFAKQKKSSVLASITTIQPSELKVPSSNLTTALAGRMAGIISYQRSGEPGQDNASFFIRGVTSFGYKVDPLILIDGVESTTNELAQLSPDDIQAFSIMKDATATSLYGARGANGVILVTTKEGKTGEAKVFVRFESSFSSNTKNIKIADPITYMRLENESVLTRNPSGVLPYSQNKIDNTIAGLNPYVYPANNWLDDLVKDNTSNQRVNLNVSGGGKVARYYISGTFSKDNGILKVDKRNNFNSNIDLKNYQLRSNVNIDLTKTTEAVVRLSGAFNDYRGPIDGGSGMFRKILGTNPVLFPAYYPSELKPLANHILFGNSNVLGGGGVGPSFINPYADMVKGYRDYTESNMSAQFELKQDFYFILEGLSARMLFNTERYSYFDVSRFYNPFYYSAYGYDKTEDAYKVNVLNELTGTEYLNYTEGLKSINTSTYTEVAINYHNVFSEKHEVSGLLVGTRRNQLFANQGSLQKSLPYRNQGISGRFTYGYDTRYMAELNFGYNGSERFHKSHRYGFFPSAGIGWFVSNEPFWSSLENTIPKLKLKATYGLVGNDAIGSANDRFFYLSEVNMNASWRGARFGTNYGYSRFGVNVNRYANDDISWETARKFNAGFEINLFNNLEIQADYFTENRSNILMDRAYIPTTMGLTAGVRANLGKAKSNGVDISMDYNKAFTNGLWLQGRANFTYAHSEYLFFEEPQYAKSEAHLFHKEQSLSQVWGLIAERLFIDEYDVSNAPRQNFGEYAAGDIKYRDVNGDGEITNLDRVPIGHPTVPEIIYGGGLSMGYKAFDFSFFLQGSARSSFWIDPVRTAPFIANPDLGSGSQNALLDVYANNHWSEDNRDSYALWPRLSSTLNTNNTQTSTWFMRNGAFLRLKSVELGYQLPEKLISELHLTNARIYFNGTNLLTFSGFKLWDVEMGGNGLGYPIQRVFNMGVSVNF</sequence>
<dbReference type="Gene3D" id="2.170.130.10">
    <property type="entry name" value="TonB-dependent receptor, plug domain"/>
    <property type="match status" value="1"/>
</dbReference>